<dbReference type="InterPro" id="IPR021463">
    <property type="entry name" value="Methyltransf_34"/>
</dbReference>
<keyword evidence="2" id="KW-1185">Reference proteome</keyword>
<gene>
    <name evidence="1" type="primary">NCL1_07661</name>
    <name evidence="1" type="ORF">TNIN_416721</name>
</gene>
<evidence type="ECO:0000313" key="1">
    <source>
        <dbReference type="EMBL" id="GFY75814.1"/>
    </source>
</evidence>
<reference evidence="1" key="1">
    <citation type="submission" date="2020-08" db="EMBL/GenBank/DDBJ databases">
        <title>Multicomponent nature underlies the extraordinary mechanical properties of spider dragline silk.</title>
        <authorList>
            <person name="Kono N."/>
            <person name="Nakamura H."/>
            <person name="Mori M."/>
            <person name="Yoshida Y."/>
            <person name="Ohtoshi R."/>
            <person name="Malay A.D."/>
            <person name="Moran D.A.P."/>
            <person name="Tomita M."/>
            <person name="Numata K."/>
            <person name="Arakawa K."/>
        </authorList>
    </citation>
    <scope>NUCLEOTIDE SEQUENCE</scope>
</reference>
<organism evidence="1 2">
    <name type="scientific">Trichonephila inaurata madagascariensis</name>
    <dbReference type="NCBI Taxonomy" id="2747483"/>
    <lineage>
        <taxon>Eukaryota</taxon>
        <taxon>Metazoa</taxon>
        <taxon>Ecdysozoa</taxon>
        <taxon>Arthropoda</taxon>
        <taxon>Chelicerata</taxon>
        <taxon>Arachnida</taxon>
        <taxon>Araneae</taxon>
        <taxon>Araneomorphae</taxon>
        <taxon>Entelegynae</taxon>
        <taxon>Araneoidea</taxon>
        <taxon>Nephilidae</taxon>
        <taxon>Trichonephila</taxon>
        <taxon>Trichonephila inaurata</taxon>
    </lineage>
</organism>
<proteinExistence type="predicted"/>
<protein>
    <submittedName>
        <fullName evidence="1">Uncharacterized protein</fullName>
    </submittedName>
</protein>
<dbReference type="InterPro" id="IPR029063">
    <property type="entry name" value="SAM-dependent_MTases_sf"/>
</dbReference>
<evidence type="ECO:0000313" key="2">
    <source>
        <dbReference type="Proteomes" id="UP000886998"/>
    </source>
</evidence>
<dbReference type="Proteomes" id="UP000886998">
    <property type="component" value="Unassembled WGS sequence"/>
</dbReference>
<dbReference type="AlphaFoldDB" id="A0A8X7CJW8"/>
<dbReference type="SUPFAM" id="SSF53335">
    <property type="entry name" value="S-adenosyl-L-methionine-dependent methyltransferases"/>
    <property type="match status" value="1"/>
</dbReference>
<dbReference type="OrthoDB" id="6419443at2759"/>
<name>A0A8X7CJW8_9ARAC</name>
<sequence>MASIEPDADCSENQHFVQLFDDVLKLIRGDISDEDISNAIFEIVSIRRRSISNSCAVENFESLKDLFAYFYRFSPMSAGLAKNKTLAAIRNCEELRSFLEQPSLKILSVGSGPGSDLIGLCSALYESKLLYEKTSLEKLKLILVDNNEKWETLFQATVEVLREGNFGYASKFFKSKEISTQFLCCDVSKGADAKYEEAFEEANIIWVKGLLSFLRSDNARSCAMKTIMTLMKPGTLLMVIDSPEYKQFKKFTVDLKPIFSTKSEGYLFREEPRINYGRGLCSFTDQELSVFVKFKFD</sequence>
<comment type="caution">
    <text evidence="1">The sequence shown here is derived from an EMBL/GenBank/DDBJ whole genome shotgun (WGS) entry which is preliminary data.</text>
</comment>
<dbReference type="Pfam" id="PF11312">
    <property type="entry name" value="Methyltransf_34"/>
    <property type="match status" value="1"/>
</dbReference>
<dbReference type="Gene3D" id="3.40.50.150">
    <property type="entry name" value="Vaccinia Virus protein VP39"/>
    <property type="match status" value="1"/>
</dbReference>
<dbReference type="EMBL" id="BMAV01021626">
    <property type="protein sequence ID" value="GFY75814.1"/>
    <property type="molecule type" value="Genomic_DNA"/>
</dbReference>
<accession>A0A8X7CJW8</accession>